<dbReference type="Pfam" id="PF03551">
    <property type="entry name" value="PadR"/>
    <property type="match status" value="1"/>
</dbReference>
<dbReference type="Pfam" id="PF10400">
    <property type="entry name" value="Vir_act_alpha_C"/>
    <property type="match status" value="1"/>
</dbReference>
<evidence type="ECO:0000259" key="1">
    <source>
        <dbReference type="Pfam" id="PF03551"/>
    </source>
</evidence>
<dbReference type="InterPro" id="IPR036388">
    <property type="entry name" value="WH-like_DNA-bd_sf"/>
</dbReference>
<dbReference type="InterPro" id="IPR018309">
    <property type="entry name" value="Tscrpt_reg_PadR_C"/>
</dbReference>
<name>A0A7I7SM99_9MYCO</name>
<feature type="domain" description="Transcription regulator PadR N-terminal" evidence="1">
    <location>
        <begin position="25"/>
        <end position="93"/>
    </location>
</feature>
<evidence type="ECO:0000259" key="2">
    <source>
        <dbReference type="Pfam" id="PF10400"/>
    </source>
</evidence>
<evidence type="ECO:0000313" key="3">
    <source>
        <dbReference type="EMBL" id="BBY58082.1"/>
    </source>
</evidence>
<sequence>MAARDIPQLTYRTYDRAVSLRYAALGLLAQQPGSGYDLLKRFEISMANVWPATQSQLYGELNKLASAGLIEVSDIGPRGRKEYRVTDAGRVDLLRWMTNPQDDPPYRSAELLRVFLLSEMTHEQARAYVTAVAEHSEAELARYEQLRDAIDWDDNPAGFYGRAALEFGLRAQAMETDWARWLIREIDKTSD</sequence>
<dbReference type="PANTHER" id="PTHR43252:SF4">
    <property type="entry name" value="TRANSCRIPTIONAL REGULATORY PROTEIN"/>
    <property type="match status" value="1"/>
</dbReference>
<dbReference type="KEGG" id="msar:MSAR_12180"/>
<evidence type="ECO:0000313" key="4">
    <source>
        <dbReference type="Proteomes" id="UP000466445"/>
    </source>
</evidence>
<proteinExistence type="predicted"/>
<dbReference type="Proteomes" id="UP000466445">
    <property type="component" value="Chromosome"/>
</dbReference>
<organism evidence="3 4">
    <name type="scientific">Mycolicibacterium sarraceniae</name>
    <dbReference type="NCBI Taxonomy" id="1534348"/>
    <lineage>
        <taxon>Bacteria</taxon>
        <taxon>Bacillati</taxon>
        <taxon>Actinomycetota</taxon>
        <taxon>Actinomycetes</taxon>
        <taxon>Mycobacteriales</taxon>
        <taxon>Mycobacteriaceae</taxon>
        <taxon>Mycolicibacterium</taxon>
    </lineage>
</organism>
<keyword evidence="4" id="KW-1185">Reference proteome</keyword>
<dbReference type="InterPro" id="IPR005149">
    <property type="entry name" value="Tscrpt_reg_PadR_N"/>
</dbReference>
<dbReference type="Gene3D" id="6.10.140.190">
    <property type="match status" value="1"/>
</dbReference>
<dbReference type="Gene3D" id="1.10.10.10">
    <property type="entry name" value="Winged helix-like DNA-binding domain superfamily/Winged helix DNA-binding domain"/>
    <property type="match status" value="1"/>
</dbReference>
<feature type="domain" description="Transcription regulator PadR C-terminal" evidence="2">
    <location>
        <begin position="107"/>
        <end position="186"/>
    </location>
</feature>
<accession>A0A7I7SM99</accession>
<protein>
    <submittedName>
        <fullName evidence="3">Transcriptional regulator</fullName>
    </submittedName>
</protein>
<dbReference type="EMBL" id="AP022595">
    <property type="protein sequence ID" value="BBY58082.1"/>
    <property type="molecule type" value="Genomic_DNA"/>
</dbReference>
<dbReference type="SUPFAM" id="SSF46785">
    <property type="entry name" value="Winged helix' DNA-binding domain"/>
    <property type="match status" value="1"/>
</dbReference>
<dbReference type="PANTHER" id="PTHR43252">
    <property type="entry name" value="TRANSCRIPTIONAL REGULATOR YQJI"/>
    <property type="match status" value="1"/>
</dbReference>
<reference evidence="3 4" key="1">
    <citation type="journal article" date="2019" name="Emerg. Microbes Infect.">
        <title>Comprehensive subspecies identification of 175 nontuberculous mycobacteria species based on 7547 genomic profiles.</title>
        <authorList>
            <person name="Matsumoto Y."/>
            <person name="Kinjo T."/>
            <person name="Motooka D."/>
            <person name="Nabeya D."/>
            <person name="Jung N."/>
            <person name="Uechi K."/>
            <person name="Horii T."/>
            <person name="Iida T."/>
            <person name="Fujita J."/>
            <person name="Nakamura S."/>
        </authorList>
    </citation>
    <scope>NUCLEOTIDE SEQUENCE [LARGE SCALE GENOMIC DNA]</scope>
    <source>
        <strain evidence="3 4">JCM 30395</strain>
    </source>
</reference>
<dbReference type="InterPro" id="IPR036390">
    <property type="entry name" value="WH_DNA-bd_sf"/>
</dbReference>
<gene>
    <name evidence="3" type="ORF">MSAR_12180</name>
</gene>
<dbReference type="AlphaFoldDB" id="A0A7I7SM99"/>